<keyword evidence="5" id="KW-1185">Reference proteome</keyword>
<feature type="region of interest" description="Disordered" evidence="2">
    <location>
        <begin position="127"/>
        <end position="146"/>
    </location>
</feature>
<dbReference type="STRING" id="47428.A0A284RMJ7"/>
<dbReference type="Pfam" id="PF20411">
    <property type="entry name" value="DUF6697"/>
    <property type="match status" value="1"/>
</dbReference>
<dbReference type="OMA" id="KYNEARM"/>
<dbReference type="EMBL" id="FUEG01000011">
    <property type="protein sequence ID" value="SJL09996.1"/>
    <property type="molecule type" value="Genomic_DNA"/>
</dbReference>
<protein>
    <recommendedName>
        <fullName evidence="3">DUF6697 domain-containing protein</fullName>
    </recommendedName>
</protein>
<sequence>MSLKLELKYARSQRELADIVEERDRYIKKYNEARMLLVETQTREESAQCEIQDLRRQLRRYHDDMEIVSSDLNAAIREDDANVLIKQDRNSELLLHSPAMASRTAFKAISSALQTEPEPLIVHMSSLPRTPPPTQPPSAHHSPVDVKPSIRRRPYVEIPASSRAPSFTRDVSDGDLLGQRYKLKRTISEPQVPCRSTQRKLSPATERPIIPKNKKDKSTFIPPKELVASLISHVPLFITDPPPHARCIVTRRLLLEKYGVAPQTFLGYLKPGRTSSLNKRMVALPQKRYNPALPSQPGAHGLLFSMRHHVVGQTVALFVKEGTQPLWTYYGEYKGMLCGKVTKQVFIDQADEVKQDWAQKILVQKSDEYLSVKARIRLRKCGQSVTDSNVKNEMDRLKTMPKNRQDLGTRDIIDALVCGDEGLEIIRLECVGFDRSLVEDIRREGLFRDAFEGPLPELTETESGDDQLNFR</sequence>
<dbReference type="OrthoDB" id="3265858at2759"/>
<dbReference type="AlphaFoldDB" id="A0A284RMJ7"/>
<feature type="coiled-coil region" evidence="1">
    <location>
        <begin position="9"/>
        <end position="71"/>
    </location>
</feature>
<accession>A0A284RMJ7</accession>
<evidence type="ECO:0000256" key="2">
    <source>
        <dbReference type="SAM" id="MobiDB-lite"/>
    </source>
</evidence>
<keyword evidence="1" id="KW-0175">Coiled coil</keyword>
<proteinExistence type="predicted"/>
<feature type="domain" description="DUF6697" evidence="3">
    <location>
        <begin position="249"/>
        <end position="443"/>
    </location>
</feature>
<evidence type="ECO:0000259" key="3">
    <source>
        <dbReference type="Pfam" id="PF20411"/>
    </source>
</evidence>
<gene>
    <name evidence="4" type="ORF">ARMOST_13378</name>
</gene>
<dbReference type="InterPro" id="IPR046520">
    <property type="entry name" value="DUF6697"/>
</dbReference>
<evidence type="ECO:0000313" key="5">
    <source>
        <dbReference type="Proteomes" id="UP000219338"/>
    </source>
</evidence>
<name>A0A284RMJ7_ARMOS</name>
<dbReference type="Proteomes" id="UP000219338">
    <property type="component" value="Unassembled WGS sequence"/>
</dbReference>
<organism evidence="4 5">
    <name type="scientific">Armillaria ostoyae</name>
    <name type="common">Armillaria root rot fungus</name>
    <dbReference type="NCBI Taxonomy" id="47428"/>
    <lineage>
        <taxon>Eukaryota</taxon>
        <taxon>Fungi</taxon>
        <taxon>Dikarya</taxon>
        <taxon>Basidiomycota</taxon>
        <taxon>Agaricomycotina</taxon>
        <taxon>Agaricomycetes</taxon>
        <taxon>Agaricomycetidae</taxon>
        <taxon>Agaricales</taxon>
        <taxon>Marasmiineae</taxon>
        <taxon>Physalacriaceae</taxon>
        <taxon>Armillaria</taxon>
    </lineage>
</organism>
<evidence type="ECO:0000256" key="1">
    <source>
        <dbReference type="SAM" id="Coils"/>
    </source>
</evidence>
<evidence type="ECO:0000313" key="4">
    <source>
        <dbReference type="EMBL" id="SJL09996.1"/>
    </source>
</evidence>
<reference evidence="5" key="1">
    <citation type="journal article" date="2017" name="Nat. Ecol. Evol.">
        <title>Genome expansion and lineage-specific genetic innovations in the forest pathogenic fungi Armillaria.</title>
        <authorList>
            <person name="Sipos G."/>
            <person name="Prasanna A.N."/>
            <person name="Walter M.C."/>
            <person name="O'Connor E."/>
            <person name="Balint B."/>
            <person name="Krizsan K."/>
            <person name="Kiss B."/>
            <person name="Hess J."/>
            <person name="Varga T."/>
            <person name="Slot J."/>
            <person name="Riley R."/>
            <person name="Boka B."/>
            <person name="Rigling D."/>
            <person name="Barry K."/>
            <person name="Lee J."/>
            <person name="Mihaltcheva S."/>
            <person name="LaButti K."/>
            <person name="Lipzen A."/>
            <person name="Waldron R."/>
            <person name="Moloney N.M."/>
            <person name="Sperisen C."/>
            <person name="Kredics L."/>
            <person name="Vagvoelgyi C."/>
            <person name="Patrignani A."/>
            <person name="Fitzpatrick D."/>
            <person name="Nagy I."/>
            <person name="Doyle S."/>
            <person name="Anderson J.B."/>
            <person name="Grigoriev I.V."/>
            <person name="Gueldener U."/>
            <person name="Muensterkoetter M."/>
            <person name="Nagy L.G."/>
        </authorList>
    </citation>
    <scope>NUCLEOTIDE SEQUENCE [LARGE SCALE GENOMIC DNA]</scope>
    <source>
        <strain evidence="5">C18/9</strain>
    </source>
</reference>